<gene>
    <name evidence="6" type="ORF">EV356DRAFT_508811</name>
</gene>
<dbReference type="Proteomes" id="UP000800092">
    <property type="component" value="Unassembled WGS sequence"/>
</dbReference>
<organism evidence="6 7">
    <name type="scientific">Viridothelium virens</name>
    <name type="common">Speckled blister lichen</name>
    <name type="synonym">Trypethelium virens</name>
    <dbReference type="NCBI Taxonomy" id="1048519"/>
    <lineage>
        <taxon>Eukaryota</taxon>
        <taxon>Fungi</taxon>
        <taxon>Dikarya</taxon>
        <taxon>Ascomycota</taxon>
        <taxon>Pezizomycotina</taxon>
        <taxon>Dothideomycetes</taxon>
        <taxon>Dothideomycetes incertae sedis</taxon>
        <taxon>Trypetheliales</taxon>
        <taxon>Trypetheliaceae</taxon>
        <taxon>Viridothelium</taxon>
    </lineage>
</organism>
<protein>
    <submittedName>
        <fullName evidence="6">RTA1-domain-containing protein</fullName>
    </submittedName>
</protein>
<feature type="transmembrane region" description="Helical" evidence="5">
    <location>
        <begin position="242"/>
        <end position="262"/>
    </location>
</feature>
<evidence type="ECO:0000313" key="7">
    <source>
        <dbReference type="Proteomes" id="UP000800092"/>
    </source>
</evidence>
<dbReference type="AlphaFoldDB" id="A0A6A6HJK8"/>
<dbReference type="Pfam" id="PF04479">
    <property type="entry name" value="RTA1"/>
    <property type="match status" value="1"/>
</dbReference>
<dbReference type="PANTHER" id="PTHR31465">
    <property type="entry name" value="PROTEIN RTA1-RELATED"/>
    <property type="match status" value="1"/>
</dbReference>
<dbReference type="InterPro" id="IPR007568">
    <property type="entry name" value="RTA1"/>
</dbReference>
<evidence type="ECO:0000256" key="4">
    <source>
        <dbReference type="ARBA" id="ARBA00023136"/>
    </source>
</evidence>
<feature type="transmembrane region" description="Helical" evidence="5">
    <location>
        <begin position="158"/>
        <end position="180"/>
    </location>
</feature>
<dbReference type="GO" id="GO:0016020">
    <property type="term" value="C:membrane"/>
    <property type="evidence" value="ECO:0007669"/>
    <property type="project" value="UniProtKB-SubCell"/>
</dbReference>
<keyword evidence="3 5" id="KW-1133">Transmembrane helix</keyword>
<evidence type="ECO:0000256" key="1">
    <source>
        <dbReference type="ARBA" id="ARBA00004141"/>
    </source>
</evidence>
<reference evidence="6" key="1">
    <citation type="journal article" date="2020" name="Stud. Mycol.">
        <title>101 Dothideomycetes genomes: a test case for predicting lifestyles and emergence of pathogens.</title>
        <authorList>
            <person name="Haridas S."/>
            <person name="Albert R."/>
            <person name="Binder M."/>
            <person name="Bloem J."/>
            <person name="Labutti K."/>
            <person name="Salamov A."/>
            <person name="Andreopoulos B."/>
            <person name="Baker S."/>
            <person name="Barry K."/>
            <person name="Bills G."/>
            <person name="Bluhm B."/>
            <person name="Cannon C."/>
            <person name="Castanera R."/>
            <person name="Culley D."/>
            <person name="Daum C."/>
            <person name="Ezra D."/>
            <person name="Gonzalez J."/>
            <person name="Henrissat B."/>
            <person name="Kuo A."/>
            <person name="Liang C."/>
            <person name="Lipzen A."/>
            <person name="Lutzoni F."/>
            <person name="Magnuson J."/>
            <person name="Mondo S."/>
            <person name="Nolan M."/>
            <person name="Ohm R."/>
            <person name="Pangilinan J."/>
            <person name="Park H.-J."/>
            <person name="Ramirez L."/>
            <person name="Alfaro M."/>
            <person name="Sun H."/>
            <person name="Tritt A."/>
            <person name="Yoshinaga Y."/>
            <person name="Zwiers L.-H."/>
            <person name="Turgeon B."/>
            <person name="Goodwin S."/>
            <person name="Spatafora J."/>
            <person name="Crous P."/>
            <person name="Grigoriev I."/>
        </authorList>
    </citation>
    <scope>NUCLEOTIDE SEQUENCE</scope>
    <source>
        <strain evidence="6">Tuck. ex Michener</strain>
    </source>
</reference>
<feature type="transmembrane region" description="Helical" evidence="5">
    <location>
        <begin position="85"/>
        <end position="107"/>
    </location>
</feature>
<evidence type="ECO:0000256" key="2">
    <source>
        <dbReference type="ARBA" id="ARBA00022692"/>
    </source>
</evidence>
<evidence type="ECO:0000256" key="5">
    <source>
        <dbReference type="SAM" id="Phobius"/>
    </source>
</evidence>
<dbReference type="OrthoDB" id="3358017at2759"/>
<sequence length="295" mass="33050">MANSSGDGQRHFVYYYYVPNLAAATIFIFLFFVLTVVHAIQMFRFKMWFWIAFIIGGLMETAGYVGRVLSHNNNQAMGPYIQQSLLLLVAPALFAASIYMILGRMILITHSAQLSPLRPTRLTAFFVCGDIISFVVQATGDALMAGHKANSLSMGKNVVLVGLALQLAWFVAFVVVARVWQRRVVRWMVSMSADAEHPLLRLSWDRHLKVLYTASGLILVRSVFRLIEYGMGNDGYLMRHEVFLYLFDALLMIAVVVVFLIIHPSGILGQGKKIGSMLRLENARGLSAESLRPTK</sequence>
<evidence type="ECO:0000256" key="3">
    <source>
        <dbReference type="ARBA" id="ARBA00022989"/>
    </source>
</evidence>
<keyword evidence="2 5" id="KW-0812">Transmembrane</keyword>
<feature type="transmembrane region" description="Helical" evidence="5">
    <location>
        <begin position="210"/>
        <end position="227"/>
    </location>
</feature>
<keyword evidence="7" id="KW-1185">Reference proteome</keyword>
<feature type="transmembrane region" description="Helical" evidence="5">
    <location>
        <begin position="14"/>
        <end position="40"/>
    </location>
</feature>
<evidence type="ECO:0000313" key="6">
    <source>
        <dbReference type="EMBL" id="KAF2238151.1"/>
    </source>
</evidence>
<dbReference type="PANTHER" id="PTHR31465:SF1">
    <property type="entry name" value="PROTEIN RTA1-RELATED"/>
    <property type="match status" value="1"/>
</dbReference>
<keyword evidence="4 5" id="KW-0472">Membrane</keyword>
<feature type="transmembrane region" description="Helical" evidence="5">
    <location>
        <begin position="119"/>
        <end position="138"/>
    </location>
</feature>
<proteinExistence type="predicted"/>
<accession>A0A6A6HJK8</accession>
<name>A0A6A6HJK8_VIRVR</name>
<feature type="transmembrane region" description="Helical" evidence="5">
    <location>
        <begin position="47"/>
        <end position="65"/>
    </location>
</feature>
<comment type="subcellular location">
    <subcellularLocation>
        <location evidence="1">Membrane</location>
        <topology evidence="1">Multi-pass membrane protein</topology>
    </subcellularLocation>
</comment>
<dbReference type="EMBL" id="ML991777">
    <property type="protein sequence ID" value="KAF2238151.1"/>
    <property type="molecule type" value="Genomic_DNA"/>
</dbReference>